<dbReference type="PROSITE" id="PS50158">
    <property type="entry name" value="ZF_CCHC"/>
    <property type="match status" value="1"/>
</dbReference>
<feature type="region of interest" description="Disordered" evidence="2">
    <location>
        <begin position="1"/>
        <end position="28"/>
    </location>
</feature>
<gene>
    <name evidence="4" type="ORF">E6C27_scaffold3085G00080</name>
</gene>
<dbReference type="EMBL" id="SSTE01018872">
    <property type="protein sequence ID" value="KAA0037764.1"/>
    <property type="molecule type" value="Genomic_DNA"/>
</dbReference>
<dbReference type="Proteomes" id="UP000321393">
    <property type="component" value="Unassembled WGS sequence"/>
</dbReference>
<proteinExistence type="predicted"/>
<sequence>MSQYRGACRGGRRGRGAGRTQPEEQPAVHAANSVATITQAYLTAMENRYQDMLRDALTLLHIARQTLQPLLKPQWYPRMKCANDQKVQCVVFFFTDRGTAWWETVERMLGGDMTVEQYNAEFNMVSHFAADVVTNEAAKTNKFDSSLRLDLHGFVRAFRLTTYADSLCLAVDISLHERADPSKAAGRGSTLGQKRKVELQRTIAPQRNMTLGAIFQWHPQELAAAGWTLRELPTCHGCERSHGGCCYKCKQLGHIADFCPQKLLETTSNKTSPSL</sequence>
<evidence type="ECO:0000313" key="4">
    <source>
        <dbReference type="EMBL" id="KAA0037764.1"/>
    </source>
</evidence>
<feature type="domain" description="CCHC-type" evidence="3">
    <location>
        <begin position="246"/>
        <end position="261"/>
    </location>
</feature>
<evidence type="ECO:0000256" key="2">
    <source>
        <dbReference type="SAM" id="MobiDB-lite"/>
    </source>
</evidence>
<dbReference type="GO" id="GO:0003676">
    <property type="term" value="F:nucleic acid binding"/>
    <property type="evidence" value="ECO:0007669"/>
    <property type="project" value="InterPro"/>
</dbReference>
<dbReference type="InterPro" id="IPR001878">
    <property type="entry name" value="Znf_CCHC"/>
</dbReference>
<dbReference type="AlphaFoldDB" id="A0A5A7T2S2"/>
<keyword evidence="1" id="KW-0862">Zinc</keyword>
<evidence type="ECO:0000259" key="3">
    <source>
        <dbReference type="PROSITE" id="PS50158"/>
    </source>
</evidence>
<evidence type="ECO:0000256" key="1">
    <source>
        <dbReference type="PROSITE-ProRule" id="PRU00047"/>
    </source>
</evidence>
<keyword evidence="1" id="KW-0863">Zinc-finger</keyword>
<name>A0A5A7T2S2_CUCMM</name>
<organism evidence="4 5">
    <name type="scientific">Cucumis melo var. makuwa</name>
    <name type="common">Oriental melon</name>
    <dbReference type="NCBI Taxonomy" id="1194695"/>
    <lineage>
        <taxon>Eukaryota</taxon>
        <taxon>Viridiplantae</taxon>
        <taxon>Streptophyta</taxon>
        <taxon>Embryophyta</taxon>
        <taxon>Tracheophyta</taxon>
        <taxon>Spermatophyta</taxon>
        <taxon>Magnoliopsida</taxon>
        <taxon>eudicotyledons</taxon>
        <taxon>Gunneridae</taxon>
        <taxon>Pentapetalae</taxon>
        <taxon>rosids</taxon>
        <taxon>fabids</taxon>
        <taxon>Cucurbitales</taxon>
        <taxon>Cucurbitaceae</taxon>
        <taxon>Benincaseae</taxon>
        <taxon>Cucumis</taxon>
    </lineage>
</organism>
<comment type="caution">
    <text evidence="4">The sequence shown here is derived from an EMBL/GenBank/DDBJ whole genome shotgun (WGS) entry which is preliminary data.</text>
</comment>
<protein>
    <submittedName>
        <fullName evidence="4">Gag-protease polyprotein</fullName>
    </submittedName>
</protein>
<accession>A0A5A7T2S2</accession>
<keyword evidence="1" id="KW-0479">Metal-binding</keyword>
<evidence type="ECO:0000313" key="5">
    <source>
        <dbReference type="Proteomes" id="UP000321393"/>
    </source>
</evidence>
<dbReference type="GO" id="GO:0008270">
    <property type="term" value="F:zinc ion binding"/>
    <property type="evidence" value="ECO:0007669"/>
    <property type="project" value="UniProtKB-KW"/>
</dbReference>
<reference evidence="4 5" key="1">
    <citation type="submission" date="2019-08" db="EMBL/GenBank/DDBJ databases">
        <title>Draft genome sequences of two oriental melons (Cucumis melo L. var makuwa).</title>
        <authorList>
            <person name="Kwon S.-Y."/>
        </authorList>
    </citation>
    <scope>NUCLEOTIDE SEQUENCE [LARGE SCALE GENOMIC DNA]</scope>
    <source>
        <strain evidence="5">cv. SW 3</strain>
        <tissue evidence="4">Leaf</tissue>
    </source>
</reference>